<dbReference type="Pfam" id="PF13229">
    <property type="entry name" value="Beta_helix"/>
    <property type="match status" value="1"/>
</dbReference>
<comment type="caution">
    <text evidence="2">The sequence shown here is derived from an EMBL/GenBank/DDBJ whole genome shotgun (WGS) entry which is preliminary data.</text>
</comment>
<dbReference type="AlphaFoldDB" id="X1TLA4"/>
<accession>X1TLA4</accession>
<feature type="domain" description="Right handed beta helix" evidence="1">
    <location>
        <begin position="9"/>
        <end position="95"/>
    </location>
</feature>
<dbReference type="InterPro" id="IPR039448">
    <property type="entry name" value="Beta_helix"/>
</dbReference>
<evidence type="ECO:0000259" key="1">
    <source>
        <dbReference type="Pfam" id="PF13229"/>
    </source>
</evidence>
<name>X1TLA4_9ZZZZ</name>
<dbReference type="InterPro" id="IPR011050">
    <property type="entry name" value="Pectin_lyase_fold/virulence"/>
</dbReference>
<evidence type="ECO:0000313" key="2">
    <source>
        <dbReference type="EMBL" id="GAJ06098.1"/>
    </source>
</evidence>
<proteinExistence type="predicted"/>
<dbReference type="InterPro" id="IPR012334">
    <property type="entry name" value="Pectin_lyas_fold"/>
</dbReference>
<dbReference type="SUPFAM" id="SSF51126">
    <property type="entry name" value="Pectin lyase-like"/>
    <property type="match status" value="1"/>
</dbReference>
<dbReference type="SMART" id="SM00710">
    <property type="entry name" value="PbH1"/>
    <property type="match status" value="4"/>
</dbReference>
<gene>
    <name evidence="2" type="ORF">S12H4_50460</name>
</gene>
<feature type="non-terminal residue" evidence="2">
    <location>
        <position position="1"/>
    </location>
</feature>
<protein>
    <recommendedName>
        <fullName evidence="1">Right handed beta helix domain-containing protein</fullName>
    </recommendedName>
</protein>
<dbReference type="EMBL" id="BARW01031778">
    <property type="protein sequence ID" value="GAJ06098.1"/>
    <property type="molecule type" value="Genomic_DNA"/>
</dbReference>
<organism evidence="2">
    <name type="scientific">marine sediment metagenome</name>
    <dbReference type="NCBI Taxonomy" id="412755"/>
    <lineage>
        <taxon>unclassified sequences</taxon>
        <taxon>metagenomes</taxon>
        <taxon>ecological metagenomes</taxon>
    </lineage>
</organism>
<sequence length="245" mass="26335">DVFIEDAIDYDGIHNGIIRNNEIFGTIDSDGDGIDIGDDCKNVLICDNLIYDCTDKGISIGEGSKYIHVERNIIAGCHYGIAVKDSATAFIDHNTLYDNDYAVAAYEKGADRFGGGTAFITNSILAKSNSSTLFTDELSSITASYTLSDTELLPGDGNIMADPLLAFPENRIFNLLPGSPAINAGNPENPLDPDGSRSDMGAPVYTEAVSHIVINEINYNSSDDFNPGDWVELYNIDESAIDLSG</sequence>
<dbReference type="Gene3D" id="2.160.20.10">
    <property type="entry name" value="Single-stranded right-handed beta-helix, Pectin lyase-like"/>
    <property type="match status" value="1"/>
</dbReference>
<feature type="non-terminal residue" evidence="2">
    <location>
        <position position="245"/>
    </location>
</feature>
<reference evidence="2" key="1">
    <citation type="journal article" date="2014" name="Front. Microbiol.">
        <title>High frequency of phylogenetically diverse reductive dehalogenase-homologous genes in deep subseafloor sedimentary metagenomes.</title>
        <authorList>
            <person name="Kawai M."/>
            <person name="Futagami T."/>
            <person name="Toyoda A."/>
            <person name="Takaki Y."/>
            <person name="Nishi S."/>
            <person name="Hori S."/>
            <person name="Arai W."/>
            <person name="Tsubouchi T."/>
            <person name="Morono Y."/>
            <person name="Uchiyama I."/>
            <person name="Ito T."/>
            <person name="Fujiyama A."/>
            <person name="Inagaki F."/>
            <person name="Takami H."/>
        </authorList>
    </citation>
    <scope>NUCLEOTIDE SEQUENCE</scope>
    <source>
        <strain evidence="2">Expedition CK06-06</strain>
    </source>
</reference>
<dbReference type="InterPro" id="IPR006626">
    <property type="entry name" value="PbH1"/>
</dbReference>